<keyword evidence="1" id="KW-0812">Transmembrane</keyword>
<feature type="transmembrane region" description="Helical" evidence="1">
    <location>
        <begin position="48"/>
        <end position="67"/>
    </location>
</feature>
<evidence type="ECO:0000313" key="4">
    <source>
        <dbReference type="Proteomes" id="UP000265419"/>
    </source>
</evidence>
<dbReference type="InterPro" id="IPR000045">
    <property type="entry name" value="Prepilin_IV_endopep_pep"/>
</dbReference>
<name>A0A399JBF8_9MICC</name>
<protein>
    <recommendedName>
        <fullName evidence="2">Prepilin type IV endopeptidase peptidase domain-containing protein</fullName>
    </recommendedName>
</protein>
<evidence type="ECO:0000259" key="2">
    <source>
        <dbReference type="Pfam" id="PF01478"/>
    </source>
</evidence>
<dbReference type="GO" id="GO:0016020">
    <property type="term" value="C:membrane"/>
    <property type="evidence" value="ECO:0007669"/>
    <property type="project" value="InterPro"/>
</dbReference>
<keyword evidence="4" id="KW-1185">Reference proteome</keyword>
<dbReference type="RefSeq" id="WP_119424046.1">
    <property type="nucleotide sequence ID" value="NZ_QQXK01000007.1"/>
</dbReference>
<evidence type="ECO:0000256" key="1">
    <source>
        <dbReference type="SAM" id="Phobius"/>
    </source>
</evidence>
<dbReference type="Proteomes" id="UP000265419">
    <property type="component" value="Unassembled WGS sequence"/>
</dbReference>
<dbReference type="Gene3D" id="1.20.120.1220">
    <property type="match status" value="1"/>
</dbReference>
<keyword evidence="1" id="KW-0472">Membrane</keyword>
<sequence>MVRLAQDYAGQGAWGPVLLLALAGCGLLVFGRALAWRDAHSHLLPDRLVVLLALSVIPALALAALWAGEPGRASRALAAAAAAGGLFLALHLASPRSLGFGDVKLAPVLGFACGFLSWGHLALAGVAACLFSGVWAAVLLARGGRTAHVPLGPGLVLGVWLAYVV</sequence>
<dbReference type="GO" id="GO:0004190">
    <property type="term" value="F:aspartic-type endopeptidase activity"/>
    <property type="evidence" value="ECO:0007669"/>
    <property type="project" value="InterPro"/>
</dbReference>
<feature type="transmembrane region" description="Helical" evidence="1">
    <location>
        <begin position="12"/>
        <end position="36"/>
    </location>
</feature>
<comment type="caution">
    <text evidence="3">The sequence shown here is derived from an EMBL/GenBank/DDBJ whole genome shotgun (WGS) entry which is preliminary data.</text>
</comment>
<accession>A0A399JBF8</accession>
<dbReference type="Pfam" id="PF01478">
    <property type="entry name" value="Peptidase_A24"/>
    <property type="match status" value="1"/>
</dbReference>
<proteinExistence type="predicted"/>
<dbReference type="AlphaFoldDB" id="A0A399JBF8"/>
<feature type="transmembrane region" description="Helical" evidence="1">
    <location>
        <begin position="147"/>
        <end position="164"/>
    </location>
</feature>
<reference evidence="3 4" key="1">
    <citation type="submission" date="2018-07" db="EMBL/GenBank/DDBJ databases">
        <title>Arthrobacter sp. nov., isolated from raw cow's milk with high bacterial count.</title>
        <authorList>
            <person name="Hahne J."/>
            <person name="Isele D."/>
            <person name="Lipski A."/>
        </authorList>
    </citation>
    <scope>NUCLEOTIDE SEQUENCE [LARGE SCALE GENOMIC DNA]</scope>
    <source>
        <strain evidence="3 4">JZ R-35</strain>
    </source>
</reference>
<evidence type="ECO:0000313" key="3">
    <source>
        <dbReference type="EMBL" id="RII42901.1"/>
    </source>
</evidence>
<keyword evidence="1" id="KW-1133">Transmembrane helix</keyword>
<dbReference type="PROSITE" id="PS51257">
    <property type="entry name" value="PROKAR_LIPOPROTEIN"/>
    <property type="match status" value="1"/>
</dbReference>
<organism evidence="3 4">
    <name type="scientific">Galactobacter valiniphilus</name>
    <dbReference type="NCBI Taxonomy" id="2676122"/>
    <lineage>
        <taxon>Bacteria</taxon>
        <taxon>Bacillati</taxon>
        <taxon>Actinomycetota</taxon>
        <taxon>Actinomycetes</taxon>
        <taxon>Micrococcales</taxon>
        <taxon>Micrococcaceae</taxon>
        <taxon>Galactobacter</taxon>
    </lineage>
</organism>
<feature type="transmembrane region" description="Helical" evidence="1">
    <location>
        <begin position="105"/>
        <end position="135"/>
    </location>
</feature>
<feature type="domain" description="Prepilin type IV endopeptidase peptidase" evidence="2">
    <location>
        <begin position="27"/>
        <end position="136"/>
    </location>
</feature>
<dbReference type="EMBL" id="QQXK01000007">
    <property type="protein sequence ID" value="RII42901.1"/>
    <property type="molecule type" value="Genomic_DNA"/>
</dbReference>
<feature type="transmembrane region" description="Helical" evidence="1">
    <location>
        <begin position="73"/>
        <end position="93"/>
    </location>
</feature>
<gene>
    <name evidence="3" type="ORF">DWB68_05010</name>
</gene>